<evidence type="ECO:0000256" key="1">
    <source>
        <dbReference type="SAM" id="Phobius"/>
    </source>
</evidence>
<sequence>MLGSKEGLQRPHPTPLLKKQMNAKKTTALITNNLPLIHFCILYMLLAMYFDKVLPGKYGIPHPPFFCLKPSYWVRSRRGSTREMPRTAASPEELLGDDIEPVPPEFMGKDAVRLNNIKKAYKKKDKKTEALRGMKPVILIPVKDKEKQLCKHFCQSKE</sequence>
<reference evidence="2" key="1">
    <citation type="submission" date="2025-08" db="UniProtKB">
        <authorList>
            <consortium name="Ensembl"/>
        </authorList>
    </citation>
    <scope>IDENTIFICATION</scope>
</reference>
<keyword evidence="3" id="KW-1185">Reference proteome</keyword>
<protein>
    <submittedName>
        <fullName evidence="2">Uncharacterized protein</fullName>
    </submittedName>
</protein>
<evidence type="ECO:0000313" key="3">
    <source>
        <dbReference type="Proteomes" id="UP000694555"/>
    </source>
</evidence>
<dbReference type="AlphaFoldDB" id="A0A8C0BDZ8"/>
<reference evidence="2" key="2">
    <citation type="submission" date="2025-09" db="UniProtKB">
        <authorList>
            <consortium name="Ensembl"/>
        </authorList>
    </citation>
    <scope>IDENTIFICATION</scope>
</reference>
<dbReference type="Proteomes" id="UP000694555">
    <property type="component" value="Unplaced"/>
</dbReference>
<accession>A0A8C0BDZ8</accession>
<evidence type="ECO:0000313" key="2">
    <source>
        <dbReference type="Ensembl" id="ENSBJAP00000015178.1"/>
    </source>
</evidence>
<feature type="transmembrane region" description="Helical" evidence="1">
    <location>
        <begin position="28"/>
        <end position="50"/>
    </location>
</feature>
<dbReference type="Ensembl" id="ENSBJAT00000015592.1">
    <property type="protein sequence ID" value="ENSBJAP00000015178.1"/>
    <property type="gene ID" value="ENSBJAG00000010058.1"/>
</dbReference>
<keyword evidence="1" id="KW-0472">Membrane</keyword>
<name>A0A8C0BDZ8_9AVES</name>
<keyword evidence="1" id="KW-1133">Transmembrane helix</keyword>
<proteinExistence type="predicted"/>
<organism evidence="2 3">
    <name type="scientific">Buteo japonicus</name>
    <dbReference type="NCBI Taxonomy" id="224669"/>
    <lineage>
        <taxon>Eukaryota</taxon>
        <taxon>Metazoa</taxon>
        <taxon>Chordata</taxon>
        <taxon>Craniata</taxon>
        <taxon>Vertebrata</taxon>
        <taxon>Euteleostomi</taxon>
        <taxon>Archelosauria</taxon>
        <taxon>Archosauria</taxon>
        <taxon>Dinosauria</taxon>
        <taxon>Saurischia</taxon>
        <taxon>Theropoda</taxon>
        <taxon>Coelurosauria</taxon>
        <taxon>Aves</taxon>
        <taxon>Neognathae</taxon>
        <taxon>Neoaves</taxon>
        <taxon>Telluraves</taxon>
        <taxon>Accipitrimorphae</taxon>
        <taxon>Accipitriformes</taxon>
        <taxon>Accipitridae</taxon>
        <taxon>Accipitrinae</taxon>
        <taxon>Buteo</taxon>
    </lineage>
</organism>
<keyword evidence="1" id="KW-0812">Transmembrane</keyword>